<dbReference type="EMBL" id="JBFAUK010000011">
    <property type="protein sequence ID" value="MEV5507962.1"/>
    <property type="molecule type" value="Genomic_DNA"/>
</dbReference>
<dbReference type="Gene3D" id="3.30.420.40">
    <property type="match status" value="2"/>
</dbReference>
<keyword evidence="4" id="KW-1185">Reference proteome</keyword>
<name>A0ABV3JYK2_STRON</name>
<evidence type="ECO:0000259" key="2">
    <source>
        <dbReference type="Pfam" id="PF01869"/>
    </source>
</evidence>
<evidence type="ECO:0000313" key="4">
    <source>
        <dbReference type="Proteomes" id="UP001552594"/>
    </source>
</evidence>
<feature type="domain" description="ATPase BadF/BadG/BcrA/BcrD type" evidence="2">
    <location>
        <begin position="14"/>
        <end position="311"/>
    </location>
</feature>
<dbReference type="InterPro" id="IPR002731">
    <property type="entry name" value="ATPase_BadF"/>
</dbReference>
<gene>
    <name evidence="3" type="ORF">AB0L16_16010</name>
</gene>
<organism evidence="3 4">
    <name type="scientific">Streptomyces orinoci</name>
    <name type="common">Streptoverticillium orinoci</name>
    <dbReference type="NCBI Taxonomy" id="67339"/>
    <lineage>
        <taxon>Bacteria</taxon>
        <taxon>Bacillati</taxon>
        <taxon>Actinomycetota</taxon>
        <taxon>Actinomycetes</taxon>
        <taxon>Kitasatosporales</taxon>
        <taxon>Streptomycetaceae</taxon>
        <taxon>Streptomyces</taxon>
    </lineage>
</organism>
<feature type="compositionally biased region" description="Low complexity" evidence="1">
    <location>
        <begin position="360"/>
        <end position="375"/>
    </location>
</feature>
<feature type="compositionally biased region" description="Low complexity" evidence="1">
    <location>
        <begin position="341"/>
        <end position="353"/>
    </location>
</feature>
<evidence type="ECO:0000313" key="3">
    <source>
        <dbReference type="EMBL" id="MEV5507962.1"/>
    </source>
</evidence>
<reference evidence="3 4" key="1">
    <citation type="submission" date="2024-06" db="EMBL/GenBank/DDBJ databases">
        <title>The Natural Products Discovery Center: Release of the First 8490 Sequenced Strains for Exploring Actinobacteria Biosynthetic Diversity.</title>
        <authorList>
            <person name="Kalkreuter E."/>
            <person name="Kautsar S.A."/>
            <person name="Yang D."/>
            <person name="Bader C.D."/>
            <person name="Teijaro C.N."/>
            <person name="Fluegel L."/>
            <person name="Davis C.M."/>
            <person name="Simpson J.R."/>
            <person name="Lauterbach L."/>
            <person name="Steele A.D."/>
            <person name="Gui C."/>
            <person name="Meng S."/>
            <person name="Li G."/>
            <person name="Viehrig K."/>
            <person name="Ye F."/>
            <person name="Su P."/>
            <person name="Kiefer A.F."/>
            <person name="Nichols A."/>
            <person name="Cepeda A.J."/>
            <person name="Yan W."/>
            <person name="Fan B."/>
            <person name="Jiang Y."/>
            <person name="Adhikari A."/>
            <person name="Zheng C.-J."/>
            <person name="Schuster L."/>
            <person name="Cowan T.M."/>
            <person name="Smanski M.J."/>
            <person name="Chevrette M.G."/>
            <person name="De Carvalho L.P.S."/>
            <person name="Shen B."/>
        </authorList>
    </citation>
    <scope>NUCLEOTIDE SEQUENCE [LARGE SCALE GENOMIC DNA]</scope>
    <source>
        <strain evidence="3 4">NPDC052347</strain>
    </source>
</reference>
<dbReference type="Proteomes" id="UP001552594">
    <property type="component" value="Unassembled WGS sequence"/>
</dbReference>
<dbReference type="Pfam" id="PF01869">
    <property type="entry name" value="BcrAD_BadFG"/>
    <property type="match status" value="1"/>
</dbReference>
<accession>A0ABV3JYK2</accession>
<dbReference type="RefSeq" id="WP_109280159.1">
    <property type="nucleotide sequence ID" value="NZ_JBFAUK010000011.1"/>
</dbReference>
<feature type="region of interest" description="Disordered" evidence="1">
    <location>
        <begin position="330"/>
        <end position="385"/>
    </location>
</feature>
<dbReference type="PANTHER" id="PTHR43190">
    <property type="entry name" value="N-ACETYL-D-GLUCOSAMINE KINASE"/>
    <property type="match status" value="1"/>
</dbReference>
<dbReference type="InterPro" id="IPR043129">
    <property type="entry name" value="ATPase_NBD"/>
</dbReference>
<evidence type="ECO:0000256" key="1">
    <source>
        <dbReference type="SAM" id="MobiDB-lite"/>
    </source>
</evidence>
<dbReference type="SUPFAM" id="SSF53067">
    <property type="entry name" value="Actin-like ATPase domain"/>
    <property type="match status" value="2"/>
</dbReference>
<proteinExistence type="predicted"/>
<comment type="caution">
    <text evidence="3">The sequence shown here is derived from an EMBL/GenBank/DDBJ whole genome shotgun (WGS) entry which is preliminary data.</text>
</comment>
<dbReference type="InterPro" id="IPR052519">
    <property type="entry name" value="Euk-type_GlcNAc_Kinase"/>
</dbReference>
<dbReference type="PANTHER" id="PTHR43190:SF3">
    <property type="entry name" value="N-ACETYL-D-GLUCOSAMINE KINASE"/>
    <property type="match status" value="1"/>
</dbReference>
<sequence length="385" mass="38734">MKPDREQVPGVLAIDAGNSKTDVALIALDGTVLGTARGGGFRPRPDGADEAVEGLTPLVAAAAARAGRTLGQVLTTRVSACLANADLPVEERRLQAAITARPWGLTAGVTNDTFGLLRAGTDGPYGVAVVCGAGINCAGLLPDGRTARFPALGKLTGDWGGGRGLAAEAMWHAARAEDGRDGPTALSAAIGAHFGLPGANAVAEAMHLGRLSEERLHELVPVLFATAESGDPAALHLIDRQADEITRLAVVALRRLGLLEEPVPLILGGGVLAARRPVLTDNLMARLALAAPLATPRIVTAPPVLGAALLGLDHLGAAPAAHRRLRAAYPTGDEADPPVSAGPAPSTPAIAPSAQPPLNGPATAPPWAASGAARPHGACTPPAGP</sequence>
<protein>
    <submittedName>
        <fullName evidence="3">BadF/BadG/BcrA/BcrD ATPase family protein</fullName>
    </submittedName>
</protein>